<dbReference type="InterPro" id="IPR026350">
    <property type="entry name" value="GxxExxY"/>
</dbReference>
<evidence type="ECO:0000313" key="1">
    <source>
        <dbReference type="EMBL" id="SFI47504.1"/>
    </source>
</evidence>
<reference evidence="1 2" key="1">
    <citation type="submission" date="2016-10" db="EMBL/GenBank/DDBJ databases">
        <authorList>
            <person name="de Groot N.N."/>
        </authorList>
    </citation>
    <scope>NUCLEOTIDE SEQUENCE [LARGE SCALE GENOMIC DNA]</scope>
    <source>
        <strain evidence="1 2">DSM 26000</strain>
    </source>
</reference>
<dbReference type="EMBL" id="FOQT01000005">
    <property type="protein sequence ID" value="SFI47504.1"/>
    <property type="molecule type" value="Genomic_DNA"/>
</dbReference>
<gene>
    <name evidence="1" type="ORF">SAMN05443292_2617</name>
</gene>
<dbReference type="Gene3D" id="3.90.320.10">
    <property type="match status" value="1"/>
</dbReference>
<organism evidence="1 2">
    <name type="scientific">Halpernia frigidisoli</name>
    <dbReference type="NCBI Taxonomy" id="1125876"/>
    <lineage>
        <taxon>Bacteria</taxon>
        <taxon>Pseudomonadati</taxon>
        <taxon>Bacteroidota</taxon>
        <taxon>Flavobacteriia</taxon>
        <taxon>Flavobacteriales</taxon>
        <taxon>Weeksellaceae</taxon>
        <taxon>Chryseobacterium group</taxon>
        <taxon>Halpernia</taxon>
    </lineage>
</organism>
<dbReference type="RefSeq" id="WP_090081640.1">
    <property type="nucleotide sequence ID" value="NZ_FOQT01000005.1"/>
</dbReference>
<sequence length="138" mass="16064">MEITQKFINELTYKITGACIEVHKIAGAGLFENFYHECLKKEFEIISIKYKSELSIPFDYKGKMIDCKVKCDFLIEDLIVLEIKSVADINNVHRAQTMNYMNLLKVPKSILVNFNVNNIYHEGHETFVSKYFSNLNKT</sequence>
<dbReference type="STRING" id="1125876.SAMN05443292_2617"/>
<name>A0A1I3IHP2_9FLAO</name>
<dbReference type="Pfam" id="PF13366">
    <property type="entry name" value="PDDEXK_3"/>
    <property type="match status" value="1"/>
</dbReference>
<dbReference type="OrthoDB" id="1119698at2"/>
<proteinExistence type="predicted"/>
<dbReference type="AlphaFoldDB" id="A0A1I3IHP2"/>
<protein>
    <submittedName>
        <fullName evidence="1">GxxExxY protein</fullName>
    </submittedName>
</protein>
<dbReference type="InterPro" id="IPR011604">
    <property type="entry name" value="PDDEXK-like_dom_sf"/>
</dbReference>
<dbReference type="Proteomes" id="UP000198931">
    <property type="component" value="Unassembled WGS sequence"/>
</dbReference>
<keyword evidence="2" id="KW-1185">Reference proteome</keyword>
<dbReference type="NCBIfam" id="TIGR04256">
    <property type="entry name" value="GxxExxY"/>
    <property type="match status" value="1"/>
</dbReference>
<evidence type="ECO:0000313" key="2">
    <source>
        <dbReference type="Proteomes" id="UP000198931"/>
    </source>
</evidence>
<accession>A0A1I3IHP2</accession>